<evidence type="ECO:0000256" key="4">
    <source>
        <dbReference type="ARBA" id="ARBA00022989"/>
    </source>
</evidence>
<dbReference type="GO" id="GO:0016020">
    <property type="term" value="C:membrane"/>
    <property type="evidence" value="ECO:0007669"/>
    <property type="project" value="UniProtKB-SubCell"/>
</dbReference>
<dbReference type="PROSITE" id="PS00217">
    <property type="entry name" value="SUGAR_TRANSPORT_2"/>
    <property type="match status" value="1"/>
</dbReference>
<feature type="transmembrane region" description="Helical" evidence="7">
    <location>
        <begin position="55"/>
        <end position="82"/>
    </location>
</feature>
<feature type="transmembrane region" description="Helical" evidence="7">
    <location>
        <begin position="94"/>
        <end position="116"/>
    </location>
</feature>
<feature type="transmembrane region" description="Helical" evidence="7">
    <location>
        <begin position="155"/>
        <end position="178"/>
    </location>
</feature>
<feature type="transmembrane region" description="Helical" evidence="7">
    <location>
        <begin position="184"/>
        <end position="203"/>
    </location>
</feature>
<dbReference type="EMBL" id="CAJNOQ010004952">
    <property type="protein sequence ID" value="CAF1080194.1"/>
    <property type="molecule type" value="Genomic_DNA"/>
</dbReference>
<protein>
    <recommendedName>
        <fullName evidence="8">Major facilitator superfamily (MFS) profile domain-containing protein</fullName>
    </recommendedName>
</protein>
<evidence type="ECO:0000313" key="9">
    <source>
        <dbReference type="EMBL" id="CAF0936493.1"/>
    </source>
</evidence>
<evidence type="ECO:0000259" key="8">
    <source>
        <dbReference type="PROSITE" id="PS50850"/>
    </source>
</evidence>
<evidence type="ECO:0000256" key="2">
    <source>
        <dbReference type="ARBA" id="ARBA00022448"/>
    </source>
</evidence>
<evidence type="ECO:0000256" key="7">
    <source>
        <dbReference type="SAM" id="Phobius"/>
    </source>
</evidence>
<keyword evidence="6" id="KW-0175">Coiled coil</keyword>
<evidence type="ECO:0000256" key="6">
    <source>
        <dbReference type="SAM" id="Coils"/>
    </source>
</evidence>
<dbReference type="InterPro" id="IPR020846">
    <property type="entry name" value="MFS_dom"/>
</dbReference>
<dbReference type="GO" id="GO:0015149">
    <property type="term" value="F:hexose transmembrane transporter activity"/>
    <property type="evidence" value="ECO:0007669"/>
    <property type="project" value="TreeGrafter"/>
</dbReference>
<comment type="subcellular location">
    <subcellularLocation>
        <location evidence="1">Membrane</location>
        <topology evidence="1">Multi-pass membrane protein</topology>
    </subcellularLocation>
</comment>
<comment type="caution">
    <text evidence="10">The sequence shown here is derived from an EMBL/GenBank/DDBJ whole genome shotgun (WGS) entry which is preliminary data.</text>
</comment>
<dbReference type="EMBL" id="CAJNOK010004401">
    <property type="protein sequence ID" value="CAF0936493.1"/>
    <property type="molecule type" value="Genomic_DNA"/>
</dbReference>
<evidence type="ECO:0000313" key="10">
    <source>
        <dbReference type="EMBL" id="CAF1080194.1"/>
    </source>
</evidence>
<dbReference type="OrthoDB" id="4540492at2759"/>
<dbReference type="Pfam" id="PF00083">
    <property type="entry name" value="Sugar_tr"/>
    <property type="match status" value="1"/>
</dbReference>
<dbReference type="PANTHER" id="PTHR23503:SF8">
    <property type="entry name" value="FACILITATED GLUCOSE TRANSPORTER PROTEIN 1"/>
    <property type="match status" value="1"/>
</dbReference>
<evidence type="ECO:0000256" key="1">
    <source>
        <dbReference type="ARBA" id="ARBA00004141"/>
    </source>
</evidence>
<keyword evidence="5 7" id="KW-0472">Membrane</keyword>
<organism evidence="10 13">
    <name type="scientific">Didymodactylos carnosus</name>
    <dbReference type="NCBI Taxonomy" id="1234261"/>
    <lineage>
        <taxon>Eukaryota</taxon>
        <taxon>Metazoa</taxon>
        <taxon>Spiralia</taxon>
        <taxon>Gnathifera</taxon>
        <taxon>Rotifera</taxon>
        <taxon>Eurotatoria</taxon>
        <taxon>Bdelloidea</taxon>
        <taxon>Philodinida</taxon>
        <taxon>Philodinidae</taxon>
        <taxon>Didymodactylos</taxon>
    </lineage>
</organism>
<evidence type="ECO:0000256" key="3">
    <source>
        <dbReference type="ARBA" id="ARBA00022692"/>
    </source>
</evidence>
<keyword evidence="2" id="KW-0813">Transport</keyword>
<dbReference type="PANTHER" id="PTHR23503">
    <property type="entry name" value="SOLUTE CARRIER FAMILY 2"/>
    <property type="match status" value="1"/>
</dbReference>
<dbReference type="Proteomes" id="UP000663829">
    <property type="component" value="Unassembled WGS sequence"/>
</dbReference>
<keyword evidence="13" id="KW-1185">Reference proteome</keyword>
<feature type="coiled-coil region" evidence="6">
    <location>
        <begin position="226"/>
        <end position="253"/>
    </location>
</feature>
<accession>A0A814MJ61</accession>
<keyword evidence="4 7" id="KW-1133">Transmembrane helix</keyword>
<sequence>MAEEQVFTKELVLTALASASGLLSVGWNSGCINSPEKYITKFMSDVYFHRSGKQLSPHVITLLWSITVSIFPFGGAVGGYWAGPVSRRFGRRKGLLLTNLLGIIAATLMAISKFVSAPELLIIGRLIIGIECGLYTGLCPMYLSEVSPKTIRGQVGSLTAISGSVGLMFAEIFSTPVLLGTENLWPVIMMLAAVPSVIQFILLQFCYESPRYLLINCNNELETRLVLSKLREKNNVDDEINEMKQEVEHLINERKVSIWELFTNKIYSGRPFRRQDPTSEHARSWWKIRQQPYQIMPEIRYSESVPEDVGKDPTGSDVFRPMNRISLGLAECDQF</sequence>
<dbReference type="AlphaFoldDB" id="A0A814MJ61"/>
<feature type="transmembrane region" description="Helical" evidence="7">
    <location>
        <begin position="122"/>
        <end position="143"/>
    </location>
</feature>
<evidence type="ECO:0000313" key="13">
    <source>
        <dbReference type="Proteomes" id="UP000663829"/>
    </source>
</evidence>
<dbReference type="EMBL" id="CAJOBC010004953">
    <property type="protein sequence ID" value="CAF3846237.1"/>
    <property type="molecule type" value="Genomic_DNA"/>
</dbReference>
<dbReference type="Gene3D" id="1.20.1250.20">
    <property type="entry name" value="MFS general substrate transporter like domains"/>
    <property type="match status" value="1"/>
</dbReference>
<dbReference type="InterPro" id="IPR045263">
    <property type="entry name" value="GLUT"/>
</dbReference>
<dbReference type="PROSITE" id="PS50850">
    <property type="entry name" value="MFS"/>
    <property type="match status" value="1"/>
</dbReference>
<dbReference type="InterPro" id="IPR036259">
    <property type="entry name" value="MFS_trans_sf"/>
</dbReference>
<dbReference type="Proteomes" id="UP000682733">
    <property type="component" value="Unassembled WGS sequence"/>
</dbReference>
<dbReference type="InterPro" id="IPR005829">
    <property type="entry name" value="Sugar_transporter_CS"/>
</dbReference>
<evidence type="ECO:0000313" key="12">
    <source>
        <dbReference type="EMBL" id="CAF3846237.1"/>
    </source>
</evidence>
<gene>
    <name evidence="10" type="ORF">GPM918_LOCUS17729</name>
    <name evidence="9" type="ORF">OVA965_LOCUS11409</name>
    <name evidence="12" type="ORF">SRO942_LOCUS17728</name>
    <name evidence="11" type="ORF">TMI583_LOCUS11410</name>
</gene>
<dbReference type="EMBL" id="CAJOBA010004405">
    <property type="protein sequence ID" value="CAF3712107.1"/>
    <property type="molecule type" value="Genomic_DNA"/>
</dbReference>
<name>A0A814MJ61_9BILA</name>
<proteinExistence type="predicted"/>
<reference evidence="10" key="1">
    <citation type="submission" date="2021-02" db="EMBL/GenBank/DDBJ databases">
        <authorList>
            <person name="Nowell W R."/>
        </authorList>
    </citation>
    <scope>NUCLEOTIDE SEQUENCE</scope>
</reference>
<dbReference type="Proteomes" id="UP000681722">
    <property type="component" value="Unassembled WGS sequence"/>
</dbReference>
<dbReference type="Proteomes" id="UP000677228">
    <property type="component" value="Unassembled WGS sequence"/>
</dbReference>
<dbReference type="SUPFAM" id="SSF103473">
    <property type="entry name" value="MFS general substrate transporter"/>
    <property type="match status" value="1"/>
</dbReference>
<keyword evidence="3 7" id="KW-0812">Transmembrane</keyword>
<evidence type="ECO:0000256" key="5">
    <source>
        <dbReference type="ARBA" id="ARBA00023136"/>
    </source>
</evidence>
<feature type="domain" description="Major facilitator superfamily (MFS) profile" evidence="8">
    <location>
        <begin position="14"/>
        <end position="335"/>
    </location>
</feature>
<evidence type="ECO:0000313" key="11">
    <source>
        <dbReference type="EMBL" id="CAF3712107.1"/>
    </source>
</evidence>
<dbReference type="InterPro" id="IPR005828">
    <property type="entry name" value="MFS_sugar_transport-like"/>
</dbReference>